<evidence type="ECO:0000259" key="12">
    <source>
        <dbReference type="Pfam" id="PF01761"/>
    </source>
</evidence>
<keyword evidence="10" id="KW-0170">Cobalt</keyword>
<dbReference type="InterPro" id="IPR050071">
    <property type="entry name" value="Dehydroquinate_synthase"/>
</dbReference>
<dbReference type="FunFam" id="3.40.50.1970:FF:000007">
    <property type="entry name" value="Pentafunctional AROM polypeptide"/>
    <property type="match status" value="1"/>
</dbReference>
<dbReference type="GO" id="GO:0046872">
    <property type="term" value="F:metal ion binding"/>
    <property type="evidence" value="ECO:0007669"/>
    <property type="project" value="UniProtKB-KW"/>
</dbReference>
<evidence type="ECO:0000256" key="11">
    <source>
        <dbReference type="NCBIfam" id="TIGR01357"/>
    </source>
</evidence>
<dbReference type="GO" id="GO:0009073">
    <property type="term" value="P:aromatic amino acid family biosynthetic process"/>
    <property type="evidence" value="ECO:0007669"/>
    <property type="project" value="InterPro"/>
</dbReference>
<dbReference type="InterPro" id="IPR016037">
    <property type="entry name" value="DHQ_synth_AroB"/>
</dbReference>
<evidence type="ECO:0000256" key="10">
    <source>
        <dbReference type="ARBA" id="ARBA00023285"/>
    </source>
</evidence>
<dbReference type="Pfam" id="PF01761">
    <property type="entry name" value="DHQ_synthase"/>
    <property type="match status" value="1"/>
</dbReference>
<dbReference type="GO" id="GO:0003856">
    <property type="term" value="F:3-dehydroquinate synthase activity"/>
    <property type="evidence" value="ECO:0007669"/>
    <property type="project" value="UniProtKB-UniRule"/>
</dbReference>
<keyword evidence="6" id="KW-0547">Nucleotide-binding</keyword>
<evidence type="ECO:0000256" key="3">
    <source>
        <dbReference type="ARBA" id="ARBA00001947"/>
    </source>
</evidence>
<dbReference type="GO" id="GO:0005737">
    <property type="term" value="C:cytoplasm"/>
    <property type="evidence" value="ECO:0007669"/>
    <property type="project" value="InterPro"/>
</dbReference>
<sequence length="342" mass="38272">MSVKIGPIAETLPAFLADKDYSQVIVLVDKNTKKHCYPLVKGLLPKHILVKIKSGEAHKTLNTCQKIWQTMTDANMDRHALMVDLGGGVIGDMGGFCAATYKRGIDFIQIPTTLLAQVDASVGGKLGIDFNGFKNHIGVFQLPQTVLIDSVFLKTLPFEELRSGFAEITKHCLIQDAKKWEEISGLDFEEQNFDDLIEHSIEIKKKVVAADPTEKGLRKILNFGHTLGHAVESYFLEKGSKHRLLHGEAIAVGMICEAFLSLERGMIDQRLFDEIEEFVFSVYGKVKLKPEYIPAILKHTLQDKKNRGSKVRFSLLDGRGSCAFDVICNKEEMKRALLYYVG</sequence>
<dbReference type="EC" id="4.2.3.4" evidence="11"/>
<evidence type="ECO:0000256" key="4">
    <source>
        <dbReference type="ARBA" id="ARBA00003485"/>
    </source>
</evidence>
<dbReference type="KEGG" id="als:DJ013_16325"/>
<dbReference type="GO" id="GO:0009423">
    <property type="term" value="P:chorismate biosynthetic process"/>
    <property type="evidence" value="ECO:0007669"/>
    <property type="project" value="UniProtKB-UniRule"/>
</dbReference>
<dbReference type="OrthoDB" id="9806583at2"/>
<dbReference type="CDD" id="cd08195">
    <property type="entry name" value="DHQS"/>
    <property type="match status" value="1"/>
</dbReference>
<dbReference type="InterPro" id="IPR030960">
    <property type="entry name" value="DHQS/DOIS_N"/>
</dbReference>
<dbReference type="PANTHER" id="PTHR43622:SF1">
    <property type="entry name" value="3-DEHYDROQUINATE SYNTHASE"/>
    <property type="match status" value="1"/>
</dbReference>
<keyword evidence="7" id="KW-0862">Zinc</keyword>
<evidence type="ECO:0000313" key="14">
    <source>
        <dbReference type="EMBL" id="AWV99653.1"/>
    </source>
</evidence>
<keyword evidence="15" id="KW-1185">Reference proteome</keyword>
<dbReference type="NCBIfam" id="TIGR01357">
    <property type="entry name" value="aroB"/>
    <property type="match status" value="1"/>
</dbReference>
<evidence type="ECO:0000256" key="5">
    <source>
        <dbReference type="ARBA" id="ARBA00022723"/>
    </source>
</evidence>
<dbReference type="PIRSF" id="PIRSF001455">
    <property type="entry name" value="DHQ_synth"/>
    <property type="match status" value="1"/>
</dbReference>
<dbReference type="Pfam" id="PF24621">
    <property type="entry name" value="DHQS_C"/>
    <property type="match status" value="1"/>
</dbReference>
<comment type="cofactor">
    <cofactor evidence="3">
        <name>Zn(2+)</name>
        <dbReference type="ChEBI" id="CHEBI:29105"/>
    </cofactor>
</comment>
<name>A0A2Z4GFU7_9BACT</name>
<keyword evidence="8" id="KW-0520">NAD</keyword>
<comment type="cofactor">
    <cofactor evidence="2">
        <name>Co(2+)</name>
        <dbReference type="ChEBI" id="CHEBI:48828"/>
    </cofactor>
</comment>
<evidence type="ECO:0000259" key="13">
    <source>
        <dbReference type="Pfam" id="PF24621"/>
    </source>
</evidence>
<dbReference type="Gene3D" id="1.20.1090.10">
    <property type="entry name" value="Dehydroquinate synthase-like - alpha domain"/>
    <property type="match status" value="1"/>
</dbReference>
<dbReference type="SUPFAM" id="SSF56796">
    <property type="entry name" value="Dehydroquinate synthase-like"/>
    <property type="match status" value="1"/>
</dbReference>
<dbReference type="RefSeq" id="WP_111373021.1">
    <property type="nucleotide sequence ID" value="NZ_CP029480.1"/>
</dbReference>
<evidence type="ECO:0000256" key="9">
    <source>
        <dbReference type="ARBA" id="ARBA00023239"/>
    </source>
</evidence>
<evidence type="ECO:0000313" key="15">
    <source>
        <dbReference type="Proteomes" id="UP000249873"/>
    </source>
</evidence>
<dbReference type="EMBL" id="CP029480">
    <property type="protein sequence ID" value="AWV99653.1"/>
    <property type="molecule type" value="Genomic_DNA"/>
</dbReference>
<comment type="cofactor">
    <cofactor evidence="1">
        <name>NAD(+)</name>
        <dbReference type="ChEBI" id="CHEBI:57540"/>
    </cofactor>
</comment>
<protein>
    <recommendedName>
        <fullName evidence="11">3-dehydroquinate synthase</fullName>
        <ecNumber evidence="11">4.2.3.4</ecNumber>
    </recommendedName>
</protein>
<evidence type="ECO:0000256" key="8">
    <source>
        <dbReference type="ARBA" id="ARBA00023027"/>
    </source>
</evidence>
<comment type="function">
    <text evidence="4">Catalyzes the conversion of 3-deoxy-D-arabino-heptulosonate 7-phosphate (DAHP) to dehydroquinate (DHQ).</text>
</comment>
<evidence type="ECO:0000256" key="7">
    <source>
        <dbReference type="ARBA" id="ARBA00022833"/>
    </source>
</evidence>
<gene>
    <name evidence="14" type="primary">aroB</name>
    <name evidence="14" type="ORF">DJ013_16325</name>
</gene>
<evidence type="ECO:0000256" key="1">
    <source>
        <dbReference type="ARBA" id="ARBA00001911"/>
    </source>
</evidence>
<reference evidence="14 15" key="1">
    <citation type="submission" date="2018-05" db="EMBL/GenBank/DDBJ databases">
        <title>Complete genome sequence of Arcticibacterium luteifluviistationis SM1504T, a cytophagaceae bacterium isolated from Arctic surface seawater.</title>
        <authorList>
            <person name="Li Y."/>
            <person name="Qin Q.-L."/>
        </authorList>
    </citation>
    <scope>NUCLEOTIDE SEQUENCE [LARGE SCALE GENOMIC DNA]</scope>
    <source>
        <strain evidence="14 15">SM1504</strain>
    </source>
</reference>
<evidence type="ECO:0000256" key="2">
    <source>
        <dbReference type="ARBA" id="ARBA00001941"/>
    </source>
</evidence>
<proteinExistence type="predicted"/>
<dbReference type="InterPro" id="IPR030963">
    <property type="entry name" value="DHQ_synth_fam"/>
</dbReference>
<feature type="domain" description="3-dehydroquinate synthase N-terminal" evidence="12">
    <location>
        <begin position="50"/>
        <end position="162"/>
    </location>
</feature>
<dbReference type="Proteomes" id="UP000249873">
    <property type="component" value="Chromosome"/>
</dbReference>
<evidence type="ECO:0000256" key="6">
    <source>
        <dbReference type="ARBA" id="ARBA00022741"/>
    </source>
</evidence>
<feature type="domain" description="3-dehydroquinate synthase C-terminal" evidence="13">
    <location>
        <begin position="164"/>
        <end position="306"/>
    </location>
</feature>
<dbReference type="GO" id="GO:0000166">
    <property type="term" value="F:nucleotide binding"/>
    <property type="evidence" value="ECO:0007669"/>
    <property type="project" value="UniProtKB-KW"/>
</dbReference>
<organism evidence="14 15">
    <name type="scientific">Arcticibacterium luteifluviistationis</name>
    <dbReference type="NCBI Taxonomy" id="1784714"/>
    <lineage>
        <taxon>Bacteria</taxon>
        <taxon>Pseudomonadati</taxon>
        <taxon>Bacteroidota</taxon>
        <taxon>Cytophagia</taxon>
        <taxon>Cytophagales</taxon>
        <taxon>Leadbetterellaceae</taxon>
        <taxon>Arcticibacterium</taxon>
    </lineage>
</organism>
<accession>A0A2Z4GFU7</accession>
<dbReference type="InterPro" id="IPR056179">
    <property type="entry name" value="DHQS_C"/>
</dbReference>
<dbReference type="Gene3D" id="3.40.50.1970">
    <property type="match status" value="1"/>
</dbReference>
<keyword evidence="9" id="KW-0456">Lyase</keyword>
<dbReference type="PANTHER" id="PTHR43622">
    <property type="entry name" value="3-DEHYDROQUINATE SYNTHASE"/>
    <property type="match status" value="1"/>
</dbReference>
<dbReference type="AlphaFoldDB" id="A0A2Z4GFU7"/>
<keyword evidence="5" id="KW-0479">Metal-binding</keyword>